<accession>A0A9D4PCS5</accession>
<keyword evidence="3" id="KW-1185">Reference proteome</keyword>
<evidence type="ECO:0000256" key="1">
    <source>
        <dbReference type="SAM" id="MobiDB-lite"/>
    </source>
</evidence>
<feature type="compositionally biased region" description="Basic and acidic residues" evidence="1">
    <location>
        <begin position="43"/>
        <end position="53"/>
    </location>
</feature>
<organism evidence="2 3">
    <name type="scientific">Rhipicephalus sanguineus</name>
    <name type="common">Brown dog tick</name>
    <name type="synonym">Ixodes sanguineus</name>
    <dbReference type="NCBI Taxonomy" id="34632"/>
    <lineage>
        <taxon>Eukaryota</taxon>
        <taxon>Metazoa</taxon>
        <taxon>Ecdysozoa</taxon>
        <taxon>Arthropoda</taxon>
        <taxon>Chelicerata</taxon>
        <taxon>Arachnida</taxon>
        <taxon>Acari</taxon>
        <taxon>Parasitiformes</taxon>
        <taxon>Ixodida</taxon>
        <taxon>Ixodoidea</taxon>
        <taxon>Ixodidae</taxon>
        <taxon>Rhipicephalinae</taxon>
        <taxon>Rhipicephalus</taxon>
        <taxon>Rhipicephalus</taxon>
    </lineage>
</organism>
<gene>
    <name evidence="2" type="ORF">HPB52_021556</name>
</gene>
<evidence type="ECO:0000313" key="2">
    <source>
        <dbReference type="EMBL" id="KAH7936350.1"/>
    </source>
</evidence>
<feature type="region of interest" description="Disordered" evidence="1">
    <location>
        <begin position="1"/>
        <end position="216"/>
    </location>
</feature>
<dbReference type="Proteomes" id="UP000821837">
    <property type="component" value="Unassembled WGS sequence"/>
</dbReference>
<name>A0A9D4PCS5_RHISA</name>
<proteinExistence type="predicted"/>
<feature type="compositionally biased region" description="Basic and acidic residues" evidence="1">
    <location>
        <begin position="116"/>
        <end position="127"/>
    </location>
</feature>
<reference evidence="2" key="1">
    <citation type="journal article" date="2020" name="Cell">
        <title>Large-Scale Comparative Analyses of Tick Genomes Elucidate Their Genetic Diversity and Vector Capacities.</title>
        <authorList>
            <consortium name="Tick Genome and Microbiome Consortium (TIGMIC)"/>
            <person name="Jia N."/>
            <person name="Wang J."/>
            <person name="Shi W."/>
            <person name="Du L."/>
            <person name="Sun Y."/>
            <person name="Zhan W."/>
            <person name="Jiang J.F."/>
            <person name="Wang Q."/>
            <person name="Zhang B."/>
            <person name="Ji P."/>
            <person name="Bell-Sakyi L."/>
            <person name="Cui X.M."/>
            <person name="Yuan T.T."/>
            <person name="Jiang B.G."/>
            <person name="Yang W.F."/>
            <person name="Lam T.T."/>
            <person name="Chang Q.C."/>
            <person name="Ding S.J."/>
            <person name="Wang X.J."/>
            <person name="Zhu J.G."/>
            <person name="Ruan X.D."/>
            <person name="Zhao L."/>
            <person name="Wei J.T."/>
            <person name="Ye R.Z."/>
            <person name="Que T.C."/>
            <person name="Du C.H."/>
            <person name="Zhou Y.H."/>
            <person name="Cheng J.X."/>
            <person name="Dai P.F."/>
            <person name="Guo W.B."/>
            <person name="Han X.H."/>
            <person name="Huang E.J."/>
            <person name="Li L.F."/>
            <person name="Wei W."/>
            <person name="Gao Y.C."/>
            <person name="Liu J.Z."/>
            <person name="Shao H.Z."/>
            <person name="Wang X."/>
            <person name="Wang C.C."/>
            <person name="Yang T.C."/>
            <person name="Huo Q.B."/>
            <person name="Li W."/>
            <person name="Chen H.Y."/>
            <person name="Chen S.E."/>
            <person name="Zhou L.G."/>
            <person name="Ni X.B."/>
            <person name="Tian J.H."/>
            <person name="Sheng Y."/>
            <person name="Liu T."/>
            <person name="Pan Y.S."/>
            <person name="Xia L.Y."/>
            <person name="Li J."/>
            <person name="Zhao F."/>
            <person name="Cao W.C."/>
        </authorList>
    </citation>
    <scope>NUCLEOTIDE SEQUENCE</scope>
    <source>
        <strain evidence="2">Rsan-2018</strain>
    </source>
</reference>
<dbReference type="EMBL" id="JABSTV010001255">
    <property type="protein sequence ID" value="KAH7936350.1"/>
    <property type="molecule type" value="Genomic_DNA"/>
</dbReference>
<feature type="compositionally biased region" description="Basic and acidic residues" evidence="1">
    <location>
        <begin position="7"/>
        <end position="30"/>
    </location>
</feature>
<sequence>MAKPQKKPSDSKRPLELRDRGGTQQEKETRGATSAKVGAGQNSRRDASEEDRQPTAVSSDYEHDWTSDEDIPDRWETLTDTKEAQAKLCPNKEKRKTSQDPQNDKGKPQSNQLVRQEQREHQVEERGLGGNTRDCQIGRSSEQPTKRKLIRPILCGGSSKREDESRRRSGRSLEAEEEETARASEAKKKGSRRLVTRGTRSEQAGGRPNPHRRAGFVHRGACLRDSERLTFFKSPDLFVASCVGEPASTRVVHPAGRRQDSERRGISPGAEETRGATVNGGYRRPSGGSPTRTMTLAAASSLPRPSTHDYVTAGTLAAHHFPD</sequence>
<reference evidence="2" key="2">
    <citation type="submission" date="2021-09" db="EMBL/GenBank/DDBJ databases">
        <authorList>
            <person name="Jia N."/>
            <person name="Wang J."/>
            <person name="Shi W."/>
            <person name="Du L."/>
            <person name="Sun Y."/>
            <person name="Zhan W."/>
            <person name="Jiang J."/>
            <person name="Wang Q."/>
            <person name="Zhang B."/>
            <person name="Ji P."/>
            <person name="Sakyi L.B."/>
            <person name="Cui X."/>
            <person name="Yuan T."/>
            <person name="Jiang B."/>
            <person name="Yang W."/>
            <person name="Lam T.T.-Y."/>
            <person name="Chang Q."/>
            <person name="Ding S."/>
            <person name="Wang X."/>
            <person name="Zhu J."/>
            <person name="Ruan X."/>
            <person name="Zhao L."/>
            <person name="Wei J."/>
            <person name="Que T."/>
            <person name="Du C."/>
            <person name="Cheng J."/>
            <person name="Dai P."/>
            <person name="Han X."/>
            <person name="Huang E."/>
            <person name="Gao Y."/>
            <person name="Liu J."/>
            <person name="Shao H."/>
            <person name="Ye R."/>
            <person name="Li L."/>
            <person name="Wei W."/>
            <person name="Wang X."/>
            <person name="Wang C."/>
            <person name="Huo Q."/>
            <person name="Li W."/>
            <person name="Guo W."/>
            <person name="Chen H."/>
            <person name="Chen S."/>
            <person name="Zhou L."/>
            <person name="Zhou L."/>
            <person name="Ni X."/>
            <person name="Tian J."/>
            <person name="Zhou Y."/>
            <person name="Sheng Y."/>
            <person name="Liu T."/>
            <person name="Pan Y."/>
            <person name="Xia L."/>
            <person name="Li J."/>
            <person name="Zhao F."/>
            <person name="Cao W."/>
        </authorList>
    </citation>
    <scope>NUCLEOTIDE SEQUENCE</scope>
    <source>
        <strain evidence="2">Rsan-2018</strain>
        <tissue evidence="2">Larvae</tissue>
    </source>
</reference>
<comment type="caution">
    <text evidence="2">The sequence shown here is derived from an EMBL/GenBank/DDBJ whole genome shotgun (WGS) entry which is preliminary data.</text>
</comment>
<protein>
    <submittedName>
        <fullName evidence="2">Uncharacterized protein</fullName>
    </submittedName>
</protein>
<dbReference type="AlphaFoldDB" id="A0A9D4PCS5"/>
<feature type="region of interest" description="Disordered" evidence="1">
    <location>
        <begin position="251"/>
        <end position="293"/>
    </location>
</feature>
<feature type="compositionally biased region" description="Basic and acidic residues" evidence="1">
    <location>
        <begin position="60"/>
        <end position="107"/>
    </location>
</feature>
<feature type="compositionally biased region" description="Basic and acidic residues" evidence="1">
    <location>
        <begin position="159"/>
        <end position="188"/>
    </location>
</feature>
<evidence type="ECO:0000313" key="3">
    <source>
        <dbReference type="Proteomes" id="UP000821837"/>
    </source>
</evidence>